<dbReference type="EMBL" id="JBHTGQ010000018">
    <property type="protein sequence ID" value="MFC7749927.1"/>
    <property type="molecule type" value="Genomic_DNA"/>
</dbReference>
<proteinExistence type="predicted"/>
<organism evidence="1 2">
    <name type="scientific">Paenibacillus thermoaerophilus</name>
    <dbReference type="NCBI Taxonomy" id="1215385"/>
    <lineage>
        <taxon>Bacteria</taxon>
        <taxon>Bacillati</taxon>
        <taxon>Bacillota</taxon>
        <taxon>Bacilli</taxon>
        <taxon>Bacillales</taxon>
        <taxon>Paenibacillaceae</taxon>
        <taxon>Paenibacillus</taxon>
    </lineage>
</organism>
<evidence type="ECO:0000313" key="2">
    <source>
        <dbReference type="Proteomes" id="UP001596528"/>
    </source>
</evidence>
<keyword evidence="2" id="KW-1185">Reference proteome</keyword>
<name>A0ABW2V5P8_9BACL</name>
<comment type="caution">
    <text evidence="1">The sequence shown here is derived from an EMBL/GenBank/DDBJ whole genome shotgun (WGS) entry which is preliminary data.</text>
</comment>
<protein>
    <submittedName>
        <fullName evidence="1">Uncharacterized protein</fullName>
    </submittedName>
</protein>
<evidence type="ECO:0000313" key="1">
    <source>
        <dbReference type="EMBL" id="MFC7749927.1"/>
    </source>
</evidence>
<sequence>MYEDQVLSQYLSGYYLDLERYQITTQYILPRLDSATRQPNLPIQVALYLDSPTIGELYYQETEQSLQAGERQYEIYYTSRIRNEAWYRSLRLSYDSMQWLQAGSDRKYGYISLVRPLIDYHTLNAIGLVKIRAKLKDIFADVDDDRLGKDTLLLAVGEDR</sequence>
<dbReference type="RefSeq" id="WP_138788215.1">
    <property type="nucleotide sequence ID" value="NZ_JBHTGQ010000018.1"/>
</dbReference>
<reference evidence="2" key="1">
    <citation type="journal article" date="2019" name="Int. J. Syst. Evol. Microbiol.">
        <title>The Global Catalogue of Microorganisms (GCM) 10K type strain sequencing project: providing services to taxonomists for standard genome sequencing and annotation.</title>
        <authorList>
            <consortium name="The Broad Institute Genomics Platform"/>
            <consortium name="The Broad Institute Genome Sequencing Center for Infectious Disease"/>
            <person name="Wu L."/>
            <person name="Ma J."/>
        </authorList>
    </citation>
    <scope>NUCLEOTIDE SEQUENCE [LARGE SCALE GENOMIC DNA]</scope>
    <source>
        <strain evidence="2">JCM 18657</strain>
    </source>
</reference>
<gene>
    <name evidence="1" type="ORF">ACFQWB_08230</name>
</gene>
<accession>A0ABW2V5P8</accession>
<dbReference type="Proteomes" id="UP001596528">
    <property type="component" value="Unassembled WGS sequence"/>
</dbReference>